<dbReference type="AlphaFoldDB" id="A0A498BWR8"/>
<protein>
    <submittedName>
        <fullName evidence="2">RimJ/RimL family protein N-acetyltransferase</fullName>
    </submittedName>
</protein>
<dbReference type="OrthoDB" id="9795188at2"/>
<dbReference type="EMBL" id="RCDB01000003">
    <property type="protein sequence ID" value="RLK47812.1"/>
    <property type="molecule type" value="Genomic_DNA"/>
</dbReference>
<reference evidence="2 3" key="1">
    <citation type="journal article" date="2015" name="Stand. Genomic Sci.">
        <title>Genomic Encyclopedia of Bacterial and Archaeal Type Strains, Phase III: the genomes of soil and plant-associated and newly described type strains.</title>
        <authorList>
            <person name="Whitman W.B."/>
            <person name="Woyke T."/>
            <person name="Klenk H.P."/>
            <person name="Zhou Y."/>
            <person name="Lilburn T.G."/>
            <person name="Beck B.J."/>
            <person name="De Vos P."/>
            <person name="Vandamme P."/>
            <person name="Eisen J.A."/>
            <person name="Garrity G."/>
            <person name="Hugenholtz P."/>
            <person name="Kyrpides N.C."/>
        </authorList>
    </citation>
    <scope>NUCLEOTIDE SEQUENCE [LARGE SCALE GENOMIC DNA]</scope>
    <source>
        <strain evidence="2 3">S2T63</strain>
    </source>
</reference>
<organism evidence="2 3">
    <name type="scientific">Microbacterium telephonicum</name>
    <dbReference type="NCBI Taxonomy" id="1714841"/>
    <lineage>
        <taxon>Bacteria</taxon>
        <taxon>Bacillati</taxon>
        <taxon>Actinomycetota</taxon>
        <taxon>Actinomycetes</taxon>
        <taxon>Micrococcales</taxon>
        <taxon>Microbacteriaceae</taxon>
        <taxon>Microbacterium</taxon>
    </lineage>
</organism>
<gene>
    <name evidence="2" type="ORF">C7474_2409</name>
</gene>
<dbReference type="Pfam" id="PF13302">
    <property type="entry name" value="Acetyltransf_3"/>
    <property type="match status" value="1"/>
</dbReference>
<dbReference type="InterPro" id="IPR051908">
    <property type="entry name" value="Ribosomal_N-acetyltransferase"/>
</dbReference>
<dbReference type="PANTHER" id="PTHR43441:SF10">
    <property type="entry name" value="ACETYLTRANSFERASE"/>
    <property type="match status" value="1"/>
</dbReference>
<dbReference type="GO" id="GO:0005737">
    <property type="term" value="C:cytoplasm"/>
    <property type="evidence" value="ECO:0007669"/>
    <property type="project" value="TreeGrafter"/>
</dbReference>
<dbReference type="InterPro" id="IPR000182">
    <property type="entry name" value="GNAT_dom"/>
</dbReference>
<proteinExistence type="predicted"/>
<comment type="caution">
    <text evidence="2">The sequence shown here is derived from an EMBL/GenBank/DDBJ whole genome shotgun (WGS) entry which is preliminary data.</text>
</comment>
<dbReference type="Gene3D" id="3.40.630.30">
    <property type="match status" value="1"/>
</dbReference>
<dbReference type="RefSeq" id="WP_121060261.1">
    <property type="nucleotide sequence ID" value="NZ_RCDB01000003.1"/>
</dbReference>
<dbReference type="Proteomes" id="UP000273158">
    <property type="component" value="Unassembled WGS sequence"/>
</dbReference>
<dbReference type="GO" id="GO:0008999">
    <property type="term" value="F:protein-N-terminal-alanine acetyltransferase activity"/>
    <property type="evidence" value="ECO:0007669"/>
    <property type="project" value="TreeGrafter"/>
</dbReference>
<dbReference type="PANTHER" id="PTHR43441">
    <property type="entry name" value="RIBOSOMAL-PROTEIN-SERINE ACETYLTRANSFERASE"/>
    <property type="match status" value="1"/>
</dbReference>
<feature type="domain" description="N-acetyltransferase" evidence="1">
    <location>
        <begin position="11"/>
        <end position="177"/>
    </location>
</feature>
<evidence type="ECO:0000313" key="2">
    <source>
        <dbReference type="EMBL" id="RLK47812.1"/>
    </source>
</evidence>
<sequence length="191" mass="20931">MEPVTLRTARLVLSPPADDDVDAIFEACQDPLIQRYTTVPSPYERAHAEGFVEKTRGWWESGSEATWAVRVDGRLGGMVGLHRMGTGSGSAELGYWMAPGFRRGGFLTEACRPIIDFGFSPDGFDLVRLDWRAVAGNEASARAARRLGFRYEGTMREALVNGAGVRADGWVAGLLRTDERTPQAWPVLGDV</sequence>
<keyword evidence="3" id="KW-1185">Reference proteome</keyword>
<evidence type="ECO:0000259" key="1">
    <source>
        <dbReference type="PROSITE" id="PS51186"/>
    </source>
</evidence>
<dbReference type="SUPFAM" id="SSF55729">
    <property type="entry name" value="Acyl-CoA N-acyltransferases (Nat)"/>
    <property type="match status" value="1"/>
</dbReference>
<dbReference type="PROSITE" id="PS51186">
    <property type="entry name" value="GNAT"/>
    <property type="match status" value="1"/>
</dbReference>
<dbReference type="InterPro" id="IPR016181">
    <property type="entry name" value="Acyl_CoA_acyltransferase"/>
</dbReference>
<dbReference type="GO" id="GO:1990189">
    <property type="term" value="F:protein N-terminal-serine acetyltransferase activity"/>
    <property type="evidence" value="ECO:0007669"/>
    <property type="project" value="TreeGrafter"/>
</dbReference>
<accession>A0A498BWR8</accession>
<keyword evidence="2" id="KW-0808">Transferase</keyword>
<name>A0A498BWR8_9MICO</name>
<evidence type="ECO:0000313" key="3">
    <source>
        <dbReference type="Proteomes" id="UP000273158"/>
    </source>
</evidence>